<dbReference type="Gene3D" id="3.30.565.10">
    <property type="entry name" value="Histidine kinase-like ATPase, C-terminal domain"/>
    <property type="match status" value="1"/>
</dbReference>
<dbReference type="SMART" id="SM00387">
    <property type="entry name" value="HATPase_c"/>
    <property type="match status" value="1"/>
</dbReference>
<dbReference type="Proteomes" id="UP000318065">
    <property type="component" value="Chromosome"/>
</dbReference>
<gene>
    <name evidence="6" type="ORF">RxyAA322_22970</name>
</gene>
<feature type="transmembrane region" description="Helical" evidence="4">
    <location>
        <begin position="168"/>
        <end position="188"/>
    </location>
</feature>
<dbReference type="CDD" id="cd16917">
    <property type="entry name" value="HATPase_UhpB-NarQ-NarX-like"/>
    <property type="match status" value="1"/>
</dbReference>
<organism evidence="6 7">
    <name type="scientific">Rubrobacter xylanophilus</name>
    <dbReference type="NCBI Taxonomy" id="49319"/>
    <lineage>
        <taxon>Bacteria</taxon>
        <taxon>Bacillati</taxon>
        <taxon>Actinomycetota</taxon>
        <taxon>Rubrobacteria</taxon>
        <taxon>Rubrobacterales</taxon>
        <taxon>Rubrobacteraceae</taxon>
        <taxon>Rubrobacter</taxon>
    </lineage>
</organism>
<feature type="transmembrane region" description="Helical" evidence="4">
    <location>
        <begin position="137"/>
        <end position="156"/>
    </location>
</feature>
<proteinExistence type="predicted"/>
<dbReference type="PROSITE" id="PS50109">
    <property type="entry name" value="HIS_KIN"/>
    <property type="match status" value="1"/>
</dbReference>
<dbReference type="EMBL" id="AP019791">
    <property type="protein sequence ID" value="BBL80443.1"/>
    <property type="molecule type" value="Genomic_DNA"/>
</dbReference>
<keyword evidence="4" id="KW-1133">Transmembrane helix</keyword>
<evidence type="ECO:0000256" key="2">
    <source>
        <dbReference type="ARBA" id="ARBA00022777"/>
    </source>
</evidence>
<keyword evidence="3" id="KW-0902">Two-component regulatory system</keyword>
<dbReference type="InterPro" id="IPR011712">
    <property type="entry name" value="Sig_transdc_His_kin_sub3_dim/P"/>
</dbReference>
<feature type="transmembrane region" description="Helical" evidence="4">
    <location>
        <begin position="200"/>
        <end position="220"/>
    </location>
</feature>
<dbReference type="InterPro" id="IPR036890">
    <property type="entry name" value="HATPase_C_sf"/>
</dbReference>
<dbReference type="GO" id="GO:0000155">
    <property type="term" value="F:phosphorelay sensor kinase activity"/>
    <property type="evidence" value="ECO:0007669"/>
    <property type="project" value="InterPro"/>
</dbReference>
<accession>A0A510HNV5</accession>
<keyword evidence="4" id="KW-0472">Membrane</keyword>
<evidence type="ECO:0000313" key="7">
    <source>
        <dbReference type="Proteomes" id="UP000318065"/>
    </source>
</evidence>
<dbReference type="AlphaFoldDB" id="A0A510HNV5"/>
<dbReference type="Gene3D" id="1.20.5.1930">
    <property type="match status" value="1"/>
</dbReference>
<evidence type="ECO:0000313" key="6">
    <source>
        <dbReference type="EMBL" id="BBL80443.1"/>
    </source>
</evidence>
<feature type="transmembrane region" description="Helical" evidence="4">
    <location>
        <begin position="73"/>
        <end position="92"/>
    </location>
</feature>
<dbReference type="Pfam" id="PF07730">
    <property type="entry name" value="HisKA_3"/>
    <property type="match status" value="1"/>
</dbReference>
<evidence type="ECO:0000256" key="1">
    <source>
        <dbReference type="ARBA" id="ARBA00022679"/>
    </source>
</evidence>
<dbReference type="InterPro" id="IPR050482">
    <property type="entry name" value="Sensor_HK_TwoCompSys"/>
</dbReference>
<dbReference type="InterPro" id="IPR005467">
    <property type="entry name" value="His_kinase_dom"/>
</dbReference>
<evidence type="ECO:0000256" key="4">
    <source>
        <dbReference type="SAM" id="Phobius"/>
    </source>
</evidence>
<dbReference type="PANTHER" id="PTHR24421">
    <property type="entry name" value="NITRATE/NITRITE SENSOR PROTEIN NARX-RELATED"/>
    <property type="match status" value="1"/>
</dbReference>
<name>A0A510HNV5_9ACTN</name>
<evidence type="ECO:0000256" key="3">
    <source>
        <dbReference type="ARBA" id="ARBA00023012"/>
    </source>
</evidence>
<reference evidence="6" key="1">
    <citation type="journal article" date="2019" name="Microbiol. Resour. Announc.">
        <title>Complete Genome Sequence of Rubrobacter xylanophilus Strain AA3-22, Isolated from Arima Onsen in Japan.</title>
        <authorList>
            <person name="Tomariguchi N."/>
            <person name="Miyazaki K."/>
        </authorList>
    </citation>
    <scope>NUCLEOTIDE SEQUENCE [LARGE SCALE GENOMIC DNA]</scope>
    <source>
        <strain evidence="6">AA3-22</strain>
    </source>
</reference>
<evidence type="ECO:0000259" key="5">
    <source>
        <dbReference type="PROSITE" id="PS50109"/>
    </source>
</evidence>
<feature type="domain" description="Histidine kinase" evidence="5">
    <location>
        <begin position="335"/>
        <end position="531"/>
    </location>
</feature>
<feature type="transmembrane region" description="Helical" evidence="4">
    <location>
        <begin position="293"/>
        <end position="317"/>
    </location>
</feature>
<keyword evidence="7" id="KW-1185">Reference proteome</keyword>
<feature type="transmembrane region" description="Helical" evidence="4">
    <location>
        <begin position="104"/>
        <end position="125"/>
    </location>
</feature>
<dbReference type="SUPFAM" id="SSF55874">
    <property type="entry name" value="ATPase domain of HSP90 chaperone/DNA topoisomerase II/histidine kinase"/>
    <property type="match status" value="1"/>
</dbReference>
<protein>
    <recommendedName>
        <fullName evidence="5">Histidine kinase domain-containing protein</fullName>
    </recommendedName>
</protein>
<keyword evidence="2" id="KW-0418">Kinase</keyword>
<dbReference type="GO" id="GO:0046983">
    <property type="term" value="F:protein dimerization activity"/>
    <property type="evidence" value="ECO:0007669"/>
    <property type="project" value="InterPro"/>
</dbReference>
<dbReference type="Pfam" id="PF02518">
    <property type="entry name" value="HATPase_c"/>
    <property type="match status" value="1"/>
</dbReference>
<keyword evidence="1" id="KW-0808">Transferase</keyword>
<keyword evidence="4" id="KW-0812">Transmembrane</keyword>
<dbReference type="GO" id="GO:0016020">
    <property type="term" value="C:membrane"/>
    <property type="evidence" value="ECO:0007669"/>
    <property type="project" value="InterPro"/>
</dbReference>
<feature type="transmembrane region" description="Helical" evidence="4">
    <location>
        <begin position="42"/>
        <end position="61"/>
    </location>
</feature>
<sequence length="531" mass="56433">MPHGRNAFSMPVYGRALVALVLWGAAVAGALAGAEGGFAGWDLPLAVLYLPVVFLVAFSLSGACSESRGSGRLFWGAMCAGVLLYLAGSPLWSPAREPGSPLSAVCYAAGVLLLFGALLLGIFTVSRRAGYVAWADALAVGLSLGVLLSVFGASPAELAAARGWPEALAAFCGPVAGAALLYLGLVLVGVDGSPPFARPLAWGLLALFAAEFAYLLSVRYSGGPPAPWQHLLWLCGPVLVSLAARHSAALESSPLELGVHPWRQAAFWFGPLSPAMQFAASFVWSALHPPVPPFLAFAGAVLALYLAVRVSAFAYAVHRLRRQRDEAVTALEQARISEELHDTVKQNVHAAALLIGSYREVREKEGEEAAERILDEAIAASREASHQVGRSIEEIQARCGEGGDVDVVALLRERLCETREHFAISAREDLRADLSELGPEERAAAYRVASEALWNAAKHSGARNVRLESRRVGPTFILRVRDDGRGLPEGAARRGTGFAIMHKRARRAGGELEVISSPGRGTTVQLRFEEG</sequence>
<dbReference type="InterPro" id="IPR003594">
    <property type="entry name" value="HATPase_dom"/>
</dbReference>